<dbReference type="AlphaFoldDB" id="A0A3G2T4N2"/>
<organism evidence="1 2">
    <name type="scientific">Acinetobacter wuhouensis</name>
    <dbReference type="NCBI Taxonomy" id="1879050"/>
    <lineage>
        <taxon>Bacteria</taxon>
        <taxon>Pseudomonadati</taxon>
        <taxon>Pseudomonadota</taxon>
        <taxon>Gammaproteobacteria</taxon>
        <taxon>Moraxellales</taxon>
        <taxon>Moraxellaceae</taxon>
        <taxon>Acinetobacter</taxon>
    </lineage>
</organism>
<dbReference type="EMBL" id="CP033133">
    <property type="protein sequence ID" value="AYO55199.1"/>
    <property type="molecule type" value="Genomic_DNA"/>
</dbReference>
<dbReference type="RefSeq" id="WP_087553178.1">
    <property type="nucleotide sequence ID" value="NZ_CP033133.1"/>
</dbReference>
<gene>
    <name evidence="1" type="ORF">CDG68_16730</name>
</gene>
<dbReference type="Proteomes" id="UP000279962">
    <property type="component" value="Chromosome"/>
</dbReference>
<accession>A0A3G2T4N2</accession>
<proteinExistence type="predicted"/>
<evidence type="ECO:0000313" key="1">
    <source>
        <dbReference type="EMBL" id="AYO55199.1"/>
    </source>
</evidence>
<protein>
    <submittedName>
        <fullName evidence="1">Uncharacterized protein</fullName>
    </submittedName>
</protein>
<reference evidence="1 2" key="1">
    <citation type="submission" date="2018-10" db="EMBL/GenBank/DDBJ databases">
        <title>The complete genome of Acinetobacter wuhouensis strain WCHAW010062.</title>
        <authorList>
            <person name="Hu Y."/>
            <person name="Long H."/>
            <person name="Feng Y."/>
            <person name="Zong Z."/>
        </authorList>
    </citation>
    <scope>NUCLEOTIDE SEQUENCE [LARGE SCALE GENOMIC DNA]</scope>
    <source>
        <strain evidence="1 2">WCHAW010062</strain>
    </source>
</reference>
<sequence length="123" mass="14030">MSYSIDLIIKKLPADQQQAWQEIEALREVYYEDERPVASQLQQLHAQLTTHYPCLCDFAEDDPAMDDSPWADGPMINNFSHDMGMLAIVYSKVEQILPFIIQQANQLGITVADGQDGQIYRPE</sequence>
<name>A0A3G2T4N2_9GAMM</name>
<evidence type="ECO:0000313" key="2">
    <source>
        <dbReference type="Proteomes" id="UP000279962"/>
    </source>
</evidence>